<dbReference type="EMBL" id="LAZR01011054">
    <property type="protein sequence ID" value="KKM63686.1"/>
    <property type="molecule type" value="Genomic_DNA"/>
</dbReference>
<dbReference type="SUPFAM" id="SSF47598">
    <property type="entry name" value="Ribbon-helix-helix"/>
    <property type="match status" value="1"/>
</dbReference>
<evidence type="ECO:0000313" key="1">
    <source>
        <dbReference type="EMBL" id="KKM63686.1"/>
    </source>
</evidence>
<name>A0A0F9JMP7_9ZZZZ</name>
<reference evidence="1" key="1">
    <citation type="journal article" date="2015" name="Nature">
        <title>Complex archaea that bridge the gap between prokaryotes and eukaryotes.</title>
        <authorList>
            <person name="Spang A."/>
            <person name="Saw J.H."/>
            <person name="Jorgensen S.L."/>
            <person name="Zaremba-Niedzwiedzka K."/>
            <person name="Martijn J."/>
            <person name="Lind A.E."/>
            <person name="van Eijk R."/>
            <person name="Schleper C."/>
            <person name="Guy L."/>
            <person name="Ettema T.J."/>
        </authorList>
    </citation>
    <scope>NUCLEOTIDE SEQUENCE</scope>
</reference>
<dbReference type="InterPro" id="IPR013321">
    <property type="entry name" value="Arc_rbn_hlx_hlx"/>
</dbReference>
<gene>
    <name evidence="1" type="ORF">LCGC14_1508920</name>
</gene>
<organism evidence="1">
    <name type="scientific">marine sediment metagenome</name>
    <dbReference type="NCBI Taxonomy" id="412755"/>
    <lineage>
        <taxon>unclassified sequences</taxon>
        <taxon>metagenomes</taxon>
        <taxon>ecological metagenomes</taxon>
    </lineage>
</organism>
<dbReference type="Gene3D" id="1.10.1220.10">
    <property type="entry name" value="Met repressor-like"/>
    <property type="match status" value="1"/>
</dbReference>
<protein>
    <recommendedName>
        <fullName evidence="2">Arc-like DNA binding domain-containing protein</fullName>
    </recommendedName>
</protein>
<dbReference type="AlphaFoldDB" id="A0A0F9JMP7"/>
<proteinExistence type="predicted"/>
<dbReference type="GO" id="GO:0006355">
    <property type="term" value="P:regulation of DNA-templated transcription"/>
    <property type="evidence" value="ECO:0007669"/>
    <property type="project" value="InterPro"/>
</dbReference>
<comment type="caution">
    <text evidence="1">The sequence shown here is derived from an EMBL/GenBank/DDBJ whole genome shotgun (WGS) entry which is preliminary data.</text>
</comment>
<accession>A0A0F9JMP7</accession>
<sequence length="77" mass="9299">MNEEIRNTVVIKIRFPKYLHDWIKKKAKKEMRSMAKQISFYIDKEYEKDLSEKELQLAKSVREYKPSPKDQKGDTYG</sequence>
<evidence type="ECO:0008006" key="2">
    <source>
        <dbReference type="Google" id="ProtNLM"/>
    </source>
</evidence>
<dbReference type="InterPro" id="IPR010985">
    <property type="entry name" value="Ribbon_hlx_hlx"/>
</dbReference>